<sequence>MYVRRRIQKISDQACLVNLSLSDRIRCIVLYSVVIS</sequence>
<organism evidence="1">
    <name type="scientific">Arundo donax</name>
    <name type="common">Giant reed</name>
    <name type="synonym">Donax arundinaceus</name>
    <dbReference type="NCBI Taxonomy" id="35708"/>
    <lineage>
        <taxon>Eukaryota</taxon>
        <taxon>Viridiplantae</taxon>
        <taxon>Streptophyta</taxon>
        <taxon>Embryophyta</taxon>
        <taxon>Tracheophyta</taxon>
        <taxon>Spermatophyta</taxon>
        <taxon>Magnoliopsida</taxon>
        <taxon>Liliopsida</taxon>
        <taxon>Poales</taxon>
        <taxon>Poaceae</taxon>
        <taxon>PACMAD clade</taxon>
        <taxon>Arundinoideae</taxon>
        <taxon>Arundineae</taxon>
        <taxon>Arundo</taxon>
    </lineage>
</organism>
<reference evidence="1" key="2">
    <citation type="journal article" date="2015" name="Data Brief">
        <title>Shoot transcriptome of the giant reed, Arundo donax.</title>
        <authorList>
            <person name="Barrero R.A."/>
            <person name="Guerrero F.D."/>
            <person name="Moolhuijzen P."/>
            <person name="Goolsby J.A."/>
            <person name="Tidwell J."/>
            <person name="Bellgard S.E."/>
            <person name="Bellgard M.I."/>
        </authorList>
    </citation>
    <scope>NUCLEOTIDE SEQUENCE</scope>
    <source>
        <tissue evidence="1">Shoot tissue taken approximately 20 cm above the soil surface</tissue>
    </source>
</reference>
<accession>A0A0A8Z284</accession>
<name>A0A0A8Z284_ARUDO</name>
<protein>
    <submittedName>
        <fullName evidence="1">Uncharacterized protein</fullName>
    </submittedName>
</protein>
<reference evidence="1" key="1">
    <citation type="submission" date="2014-09" db="EMBL/GenBank/DDBJ databases">
        <authorList>
            <person name="Magalhaes I.L.F."/>
            <person name="Oliveira U."/>
            <person name="Santos F.R."/>
            <person name="Vidigal T.H.D.A."/>
            <person name="Brescovit A.D."/>
            <person name="Santos A.J."/>
        </authorList>
    </citation>
    <scope>NUCLEOTIDE SEQUENCE</scope>
    <source>
        <tissue evidence="1">Shoot tissue taken approximately 20 cm above the soil surface</tissue>
    </source>
</reference>
<dbReference type="EMBL" id="GBRH01267035">
    <property type="protein sequence ID" value="JAD30860.1"/>
    <property type="molecule type" value="Transcribed_RNA"/>
</dbReference>
<evidence type="ECO:0000313" key="1">
    <source>
        <dbReference type="EMBL" id="JAD30860.1"/>
    </source>
</evidence>
<dbReference type="AlphaFoldDB" id="A0A0A8Z284"/>
<proteinExistence type="predicted"/>